<keyword evidence="2 5" id="KW-0808">Transferase</keyword>
<dbReference type="Proteomes" id="UP000757900">
    <property type="component" value="Unassembled WGS sequence"/>
</dbReference>
<evidence type="ECO:0000313" key="5">
    <source>
        <dbReference type="EMBL" id="MBF0934237.1"/>
    </source>
</evidence>
<organism evidence="5 6">
    <name type="scientific">Abiotrophia defectiva</name>
    <name type="common">Streptococcus defectivus</name>
    <dbReference type="NCBI Taxonomy" id="46125"/>
    <lineage>
        <taxon>Bacteria</taxon>
        <taxon>Bacillati</taxon>
        <taxon>Bacillota</taxon>
        <taxon>Bacilli</taxon>
        <taxon>Lactobacillales</taxon>
        <taxon>Aerococcaceae</taxon>
        <taxon>Abiotrophia</taxon>
    </lineage>
</organism>
<name>A0A929QT92_ABIDE</name>
<sequence length="184" mass="20138">MSKGLFDGPEVQLGQVLSAREARSQRQAHLLETYAPAVLVSMTLNTPGPVKNSEGLSKIGHQLAQLVGDHLAQEAILYQDLVEAVTGLEAYWVVSQEAELVKRHLVAFEGQHPLGRLLDLDVLELVEGIPCPISRRQLGLAPRQCFLCQADAKQCARSRQHSVADMQAYISQAVANYEAQTESP</sequence>
<dbReference type="NCBIfam" id="TIGR03124">
    <property type="entry name" value="citrate_citX"/>
    <property type="match status" value="1"/>
</dbReference>
<keyword evidence="5" id="KW-0456">Lyase</keyword>
<dbReference type="Pfam" id="PF03802">
    <property type="entry name" value="CitX"/>
    <property type="match status" value="1"/>
</dbReference>
<proteinExistence type="predicted"/>
<dbReference type="EC" id="2.7.7.61" evidence="1"/>
<dbReference type="InterPro" id="IPR005551">
    <property type="entry name" value="CitX"/>
</dbReference>
<accession>A0A929QT92</accession>
<dbReference type="NCBIfam" id="NF002383">
    <property type="entry name" value="PRK01392.1"/>
    <property type="match status" value="1"/>
</dbReference>
<dbReference type="GO" id="GO:0016829">
    <property type="term" value="F:lyase activity"/>
    <property type="evidence" value="ECO:0007669"/>
    <property type="project" value="UniProtKB-KW"/>
</dbReference>
<reference evidence="5" key="1">
    <citation type="submission" date="2020-04" db="EMBL/GenBank/DDBJ databases">
        <title>Deep metagenomics examines the oral microbiome during advanced dental caries in children, revealing novel taxa and co-occurrences with host molecules.</title>
        <authorList>
            <person name="Baker J.L."/>
            <person name="Morton J.T."/>
            <person name="Dinis M."/>
            <person name="Alvarez R."/>
            <person name="Tran N.C."/>
            <person name="Knight R."/>
            <person name="Edlund A."/>
        </authorList>
    </citation>
    <scope>NUCLEOTIDE SEQUENCE</scope>
    <source>
        <strain evidence="5">JCVI_23_bin.16</strain>
    </source>
</reference>
<dbReference type="RefSeq" id="WP_314050459.1">
    <property type="nucleotide sequence ID" value="NZ_CAUQWG010000012.1"/>
</dbReference>
<dbReference type="EMBL" id="JABZFV010000006">
    <property type="protein sequence ID" value="MBF0934237.1"/>
    <property type="molecule type" value="Genomic_DNA"/>
</dbReference>
<keyword evidence="3 5" id="KW-0548">Nucleotidyltransferase</keyword>
<evidence type="ECO:0000256" key="4">
    <source>
        <dbReference type="ARBA" id="ARBA00048574"/>
    </source>
</evidence>
<protein>
    <recommendedName>
        <fullName evidence="1">citrate lyase holo-[acyl-carrier protein] synthase</fullName>
        <ecNumber evidence="1">2.7.7.61</ecNumber>
    </recommendedName>
</protein>
<evidence type="ECO:0000256" key="1">
    <source>
        <dbReference type="ARBA" id="ARBA00012524"/>
    </source>
</evidence>
<dbReference type="GO" id="GO:0051191">
    <property type="term" value="P:prosthetic group biosynthetic process"/>
    <property type="evidence" value="ECO:0007669"/>
    <property type="project" value="InterPro"/>
</dbReference>
<evidence type="ECO:0000313" key="6">
    <source>
        <dbReference type="Proteomes" id="UP000757900"/>
    </source>
</evidence>
<dbReference type="GO" id="GO:0050519">
    <property type="term" value="F:holo-citrate lyase synthase activity"/>
    <property type="evidence" value="ECO:0007669"/>
    <property type="project" value="UniProtKB-EC"/>
</dbReference>
<evidence type="ECO:0000256" key="2">
    <source>
        <dbReference type="ARBA" id="ARBA00022679"/>
    </source>
</evidence>
<comment type="catalytic activity">
    <reaction evidence="4">
        <text>apo-[citrate lyase ACP] + 2'-(5''-triphospho-alpha-D-ribosyl)-3'-dephospho-CoA = holo-[citrate lyase ACP] + diphosphate</text>
        <dbReference type="Rhea" id="RHEA:16333"/>
        <dbReference type="Rhea" id="RHEA-COMP:10157"/>
        <dbReference type="Rhea" id="RHEA-COMP:10158"/>
        <dbReference type="ChEBI" id="CHEBI:29999"/>
        <dbReference type="ChEBI" id="CHEBI:33019"/>
        <dbReference type="ChEBI" id="CHEBI:61378"/>
        <dbReference type="ChEBI" id="CHEBI:82683"/>
        <dbReference type="EC" id="2.7.7.61"/>
    </reaction>
</comment>
<gene>
    <name evidence="5" type="primary">citX</name>
    <name evidence="5" type="ORF">HXK00_01165</name>
</gene>
<evidence type="ECO:0000256" key="3">
    <source>
        <dbReference type="ARBA" id="ARBA00022695"/>
    </source>
</evidence>
<comment type="caution">
    <text evidence="5">The sequence shown here is derived from an EMBL/GenBank/DDBJ whole genome shotgun (WGS) entry which is preliminary data.</text>
</comment>
<dbReference type="AlphaFoldDB" id="A0A929QT92"/>